<accession>A0A2G9GX49</accession>
<dbReference type="PANTHER" id="PTHR31225:SF252">
    <property type="entry name" value="TERPENE SYNTHASE 12-RELATED"/>
    <property type="match status" value="1"/>
</dbReference>
<gene>
    <name evidence="6" type="ORF">CDL12_17839</name>
</gene>
<dbReference type="AlphaFoldDB" id="A0A2G9GX49"/>
<dbReference type="Proteomes" id="UP000231279">
    <property type="component" value="Unassembled WGS sequence"/>
</dbReference>
<reference evidence="7" key="1">
    <citation type="journal article" date="2018" name="Gigascience">
        <title>Genome assembly of the Pink Ipe (Handroanthus impetiginosus, Bignoniaceae), a highly valued, ecologically keystone Neotropical timber forest tree.</title>
        <authorList>
            <person name="Silva-Junior O.B."/>
            <person name="Grattapaglia D."/>
            <person name="Novaes E."/>
            <person name="Collevatti R.G."/>
        </authorList>
    </citation>
    <scope>NUCLEOTIDE SEQUENCE [LARGE SCALE GENOMIC DNA]</scope>
    <source>
        <strain evidence="7">cv. UFG-1</strain>
    </source>
</reference>
<dbReference type="EMBL" id="NKXS01003500">
    <property type="protein sequence ID" value="PIN09580.1"/>
    <property type="molecule type" value="Genomic_DNA"/>
</dbReference>
<dbReference type="InterPro" id="IPR008949">
    <property type="entry name" value="Isoprenoid_synthase_dom_sf"/>
</dbReference>
<comment type="caution">
    <text evidence="6">The sequence shown here is derived from an EMBL/GenBank/DDBJ whole genome shotgun (WGS) entry which is preliminary data.</text>
</comment>
<dbReference type="EC" id="4.2.3.27" evidence="6"/>
<sequence>MLEIIGTMPHCTFQLLLFHCSIFYPKLLPKRTPKQTLHCNNVPITWQVHCVKTTIHANAHLEEGISSEKDAFSQRFCQNINRKLVNYKPSSWSLELLESFGNYREMEVEKVTIKKLEEEVRCMLDDHSGDPLELLELIDDIHRVGLGYRFREDTNRAIQRIIQSKDQVQQKFHNHLHASALYFRLLRQYGHQVSTDIFDSFKDTNGNFSINLATDIIGMLSLYEASHLAINGETTLDDARDFSSFHLQNMLEKMDNDTAQKVIHALELPFHNRMQRLEARWNIERYDYKQNEAKQLLHMLAILDFNMVQSTHQQELQGLSRWWRELGLTSKLSFARDRLVESFFWAVGMVFEPQHGRCRTELTKVVKLITVIDDVYDVYGSLQELDQFTNAVERWDVSEVKNLPDYMKLCFLALYNTVNNIAYDTLKEQGQVIIPPLQKAWADLCKKFLQEAKWRNEKHIPKFDEYVNDHGWISSSGAVLLVHAYFLTSPNITEEAITYLTQYQTLLQFPCTIFRLANDLSTSKVDIERGETAKAISCYMHEMGESEEVARAYIRKLIDENWKMMNKEMIHNSFFNKSFIEIAMNLARIALCQYQYGDAHSSPDDISRNRILSVIVEPVQFVEREKIINYIMDKGKLL</sequence>
<dbReference type="InterPro" id="IPR036965">
    <property type="entry name" value="Terpene_synth_N_sf"/>
</dbReference>
<dbReference type="GO" id="GO:0016102">
    <property type="term" value="P:diterpenoid biosynthetic process"/>
    <property type="evidence" value="ECO:0007669"/>
    <property type="project" value="InterPro"/>
</dbReference>
<dbReference type="GO" id="GO:0034009">
    <property type="term" value="F:isoprene synthase activity"/>
    <property type="evidence" value="ECO:0007669"/>
    <property type="project" value="UniProtKB-EC"/>
</dbReference>
<name>A0A2G9GX49_9LAMI</name>
<feature type="domain" description="Terpene synthase metal-binding" evidence="5">
    <location>
        <begin position="324"/>
        <end position="563"/>
    </location>
</feature>
<protein>
    <submittedName>
        <fullName evidence="6">Isoprene synthase</fullName>
        <ecNumber evidence="6">4.2.3.27</ecNumber>
    </submittedName>
</protein>
<dbReference type="InterPro" id="IPR050148">
    <property type="entry name" value="Terpene_synthase-like"/>
</dbReference>
<dbReference type="FunFam" id="1.50.10.130:FF:000001">
    <property type="entry name" value="Isoprene synthase, chloroplastic"/>
    <property type="match status" value="1"/>
</dbReference>
<keyword evidence="3" id="KW-0460">Magnesium</keyword>
<keyword evidence="6" id="KW-0456">Lyase</keyword>
<comment type="cofactor">
    <cofactor evidence="1">
        <name>Mg(2+)</name>
        <dbReference type="ChEBI" id="CHEBI:18420"/>
    </cofactor>
</comment>
<dbReference type="OrthoDB" id="898131at2759"/>
<dbReference type="InterPro" id="IPR001906">
    <property type="entry name" value="Terpene_synth_N"/>
</dbReference>
<dbReference type="SUPFAM" id="SSF48239">
    <property type="entry name" value="Terpenoid cyclases/Protein prenyltransferases"/>
    <property type="match status" value="1"/>
</dbReference>
<evidence type="ECO:0000313" key="7">
    <source>
        <dbReference type="Proteomes" id="UP000231279"/>
    </source>
</evidence>
<dbReference type="Gene3D" id="1.10.600.10">
    <property type="entry name" value="Farnesyl Diphosphate Synthase"/>
    <property type="match status" value="1"/>
</dbReference>
<evidence type="ECO:0000256" key="1">
    <source>
        <dbReference type="ARBA" id="ARBA00001946"/>
    </source>
</evidence>
<dbReference type="Pfam" id="PF03936">
    <property type="entry name" value="Terpene_synth_C"/>
    <property type="match status" value="1"/>
</dbReference>
<dbReference type="InterPro" id="IPR008930">
    <property type="entry name" value="Terpenoid_cyclase/PrenylTrfase"/>
</dbReference>
<dbReference type="GO" id="GO:0000287">
    <property type="term" value="F:magnesium ion binding"/>
    <property type="evidence" value="ECO:0007669"/>
    <property type="project" value="InterPro"/>
</dbReference>
<evidence type="ECO:0000256" key="3">
    <source>
        <dbReference type="ARBA" id="ARBA00022842"/>
    </source>
</evidence>
<dbReference type="SFLD" id="SFLDG01019">
    <property type="entry name" value="Terpene_Cyclase_Like_1_C_Termi"/>
    <property type="match status" value="1"/>
</dbReference>
<keyword evidence="7" id="KW-1185">Reference proteome</keyword>
<evidence type="ECO:0000259" key="5">
    <source>
        <dbReference type="Pfam" id="PF03936"/>
    </source>
</evidence>
<organism evidence="6 7">
    <name type="scientific">Handroanthus impetiginosus</name>
    <dbReference type="NCBI Taxonomy" id="429701"/>
    <lineage>
        <taxon>Eukaryota</taxon>
        <taxon>Viridiplantae</taxon>
        <taxon>Streptophyta</taxon>
        <taxon>Embryophyta</taxon>
        <taxon>Tracheophyta</taxon>
        <taxon>Spermatophyta</taxon>
        <taxon>Magnoliopsida</taxon>
        <taxon>eudicotyledons</taxon>
        <taxon>Gunneridae</taxon>
        <taxon>Pentapetalae</taxon>
        <taxon>asterids</taxon>
        <taxon>lamiids</taxon>
        <taxon>Lamiales</taxon>
        <taxon>Bignoniaceae</taxon>
        <taxon>Crescentiina</taxon>
        <taxon>Tabebuia alliance</taxon>
        <taxon>Handroanthus</taxon>
    </lineage>
</organism>
<proteinExistence type="predicted"/>
<dbReference type="InterPro" id="IPR034741">
    <property type="entry name" value="Terpene_cyclase-like_1_C"/>
</dbReference>
<dbReference type="Gene3D" id="1.50.10.130">
    <property type="entry name" value="Terpene synthase, N-terminal domain"/>
    <property type="match status" value="1"/>
</dbReference>
<dbReference type="InterPro" id="IPR005630">
    <property type="entry name" value="Terpene_synthase_metal-bd"/>
</dbReference>
<dbReference type="PANTHER" id="PTHR31225">
    <property type="entry name" value="OS04G0344100 PROTEIN-RELATED"/>
    <property type="match status" value="1"/>
</dbReference>
<keyword evidence="2" id="KW-0479">Metal-binding</keyword>
<dbReference type="CDD" id="cd00684">
    <property type="entry name" value="Terpene_cyclase_plant_C1"/>
    <property type="match status" value="1"/>
</dbReference>
<feature type="domain" description="Terpene synthase N-terminal" evidence="4">
    <location>
        <begin position="107"/>
        <end position="266"/>
    </location>
</feature>
<dbReference type="Pfam" id="PF01397">
    <property type="entry name" value="Terpene_synth"/>
    <property type="match status" value="1"/>
</dbReference>
<evidence type="ECO:0000256" key="2">
    <source>
        <dbReference type="ARBA" id="ARBA00022723"/>
    </source>
</evidence>
<dbReference type="InterPro" id="IPR044814">
    <property type="entry name" value="Terpene_cyclase_plant_C1"/>
</dbReference>
<dbReference type="STRING" id="429701.A0A2G9GX49"/>
<evidence type="ECO:0000259" key="4">
    <source>
        <dbReference type="Pfam" id="PF01397"/>
    </source>
</evidence>
<evidence type="ECO:0000313" key="6">
    <source>
        <dbReference type="EMBL" id="PIN09580.1"/>
    </source>
</evidence>
<dbReference type="SUPFAM" id="SSF48576">
    <property type="entry name" value="Terpenoid synthases"/>
    <property type="match status" value="1"/>
</dbReference>
<dbReference type="FunFam" id="1.10.600.10:FF:000007">
    <property type="entry name" value="Isoprene synthase, chloroplastic"/>
    <property type="match status" value="1"/>
</dbReference>
<dbReference type="SFLD" id="SFLDS00005">
    <property type="entry name" value="Isoprenoid_Synthase_Type_I"/>
    <property type="match status" value="1"/>
</dbReference>